<dbReference type="PANTHER" id="PTHR48009:SF7">
    <property type="entry name" value="LEUCINE-RICH REPEAT (LRR) FAMILY PROTEIN"/>
    <property type="match status" value="1"/>
</dbReference>
<dbReference type="InterPro" id="IPR003591">
    <property type="entry name" value="Leu-rich_rpt_typical-subtyp"/>
</dbReference>
<dbReference type="PANTHER" id="PTHR48009">
    <property type="entry name" value="LEUCINE-RICH REPEAT (LRR) FAMILY PROTEIN"/>
    <property type="match status" value="1"/>
</dbReference>
<dbReference type="Gene3D" id="3.80.10.10">
    <property type="entry name" value="Ribonuclease Inhibitor"/>
    <property type="match status" value="3"/>
</dbReference>
<dbReference type="Pfam" id="PF13855">
    <property type="entry name" value="LRR_8"/>
    <property type="match status" value="1"/>
</dbReference>
<dbReference type="AlphaFoldDB" id="A0ABD0US52"/>
<dbReference type="InterPro" id="IPR053213">
    <property type="entry name" value="RLP29"/>
</dbReference>
<evidence type="ECO:0000313" key="3">
    <source>
        <dbReference type="EMBL" id="KAL0913091.1"/>
    </source>
</evidence>
<gene>
    <name evidence="3" type="ORF">M5K25_016523</name>
</gene>
<dbReference type="PRINTS" id="PR00019">
    <property type="entry name" value="LEURICHRPT"/>
</dbReference>
<evidence type="ECO:0000313" key="4">
    <source>
        <dbReference type="Proteomes" id="UP001552299"/>
    </source>
</evidence>
<reference evidence="3 4" key="1">
    <citation type="journal article" date="2024" name="Plant Biotechnol. J.">
        <title>Dendrobium thyrsiflorum genome and its molecular insights into genes involved in important horticultural traits.</title>
        <authorList>
            <person name="Chen B."/>
            <person name="Wang J.Y."/>
            <person name="Zheng P.J."/>
            <person name="Li K.L."/>
            <person name="Liang Y.M."/>
            <person name="Chen X.F."/>
            <person name="Zhang C."/>
            <person name="Zhao X."/>
            <person name="He X."/>
            <person name="Zhang G.Q."/>
            <person name="Liu Z.J."/>
            <person name="Xu Q."/>
        </authorList>
    </citation>
    <scope>NUCLEOTIDE SEQUENCE [LARGE SCALE GENOMIC DNA]</scope>
    <source>
        <strain evidence="3">GZMU011</strain>
    </source>
</reference>
<proteinExistence type="predicted"/>
<name>A0ABD0US52_DENTH</name>
<keyword evidence="2" id="KW-0677">Repeat</keyword>
<dbReference type="PROSITE" id="PS51450">
    <property type="entry name" value="LRR"/>
    <property type="match status" value="1"/>
</dbReference>
<dbReference type="Pfam" id="PF00560">
    <property type="entry name" value="LRR_1"/>
    <property type="match status" value="5"/>
</dbReference>
<organism evidence="3 4">
    <name type="scientific">Dendrobium thyrsiflorum</name>
    <name type="common">Pinecone-like raceme dendrobium</name>
    <name type="synonym">Orchid</name>
    <dbReference type="NCBI Taxonomy" id="117978"/>
    <lineage>
        <taxon>Eukaryota</taxon>
        <taxon>Viridiplantae</taxon>
        <taxon>Streptophyta</taxon>
        <taxon>Embryophyta</taxon>
        <taxon>Tracheophyta</taxon>
        <taxon>Spermatophyta</taxon>
        <taxon>Magnoliopsida</taxon>
        <taxon>Liliopsida</taxon>
        <taxon>Asparagales</taxon>
        <taxon>Orchidaceae</taxon>
        <taxon>Epidendroideae</taxon>
        <taxon>Malaxideae</taxon>
        <taxon>Dendrobiinae</taxon>
        <taxon>Dendrobium</taxon>
    </lineage>
</organism>
<dbReference type="InterPro" id="IPR001611">
    <property type="entry name" value="Leu-rich_rpt"/>
</dbReference>
<dbReference type="EMBL" id="JANQDX010000013">
    <property type="protein sequence ID" value="KAL0913091.1"/>
    <property type="molecule type" value="Genomic_DNA"/>
</dbReference>
<comment type="caution">
    <text evidence="3">The sequence shown here is derived from an EMBL/GenBank/DDBJ whole genome shotgun (WGS) entry which is preliminary data.</text>
</comment>
<sequence>MHSDDQPIAIPILNLSSLSKLFHLKKERRKSKLQNKSLPCDQYAPPPASSMPLNSLTTTMRKLSSCSPLLLLLLLLLLSTEAESNTFPGDIAALKSVVEALDPASIPPGSCLASWDFNLDPCLSAYGPYFTCGIRCDATSSDATGLNFSRVTDLSLDSVGYSGPLSLSIWSLPFLQSLDISNNRLYGPIPSSSLASSLPPLLRRISLSRNSLSGPIPSFPNSPSLEELYLDGNRLSGPFISPSFPSLRRLDLQSNNLSGSIPDLRPLSNLNFLDASDNSFSGPFPSASLPSSLFELSMRNNHLTGNLPGQALASLPTLQVLDLSHNALSGPVPAAAFDHTALEQLSLAGNAFEWVEEPAEGGTGSNMVALDLSHNKLSGLLPEFIGSMPRLTAVVLEYNQFTGLIPAQYAMRAAGFGTGWVAFGRLLLGGNYLYGPIPGLMQGMKEGTAVVSLADNCLFRCPEYLYFCAGREQKPTSICRDFNPMIP</sequence>
<evidence type="ECO:0000256" key="1">
    <source>
        <dbReference type="ARBA" id="ARBA00022614"/>
    </source>
</evidence>
<protein>
    <submittedName>
        <fullName evidence="3">Uncharacterized protein</fullName>
    </submittedName>
</protein>
<evidence type="ECO:0000256" key="2">
    <source>
        <dbReference type="ARBA" id="ARBA00022737"/>
    </source>
</evidence>
<accession>A0ABD0US52</accession>
<keyword evidence="1" id="KW-0433">Leucine-rich repeat</keyword>
<dbReference type="SMART" id="SM00369">
    <property type="entry name" value="LRR_TYP"/>
    <property type="match status" value="5"/>
</dbReference>
<dbReference type="Proteomes" id="UP001552299">
    <property type="component" value="Unassembled WGS sequence"/>
</dbReference>
<dbReference type="InterPro" id="IPR032675">
    <property type="entry name" value="LRR_dom_sf"/>
</dbReference>
<dbReference type="SUPFAM" id="SSF52058">
    <property type="entry name" value="L domain-like"/>
    <property type="match status" value="1"/>
</dbReference>
<keyword evidence="4" id="KW-1185">Reference proteome</keyword>